<comment type="caution">
    <text evidence="3">The sequence shown here is derived from an EMBL/GenBank/DDBJ whole genome shotgun (WGS) entry which is preliminary data.</text>
</comment>
<protein>
    <submittedName>
        <fullName evidence="3">Uncharacterized protein</fullName>
    </submittedName>
</protein>
<gene>
    <name evidence="3" type="ORF">KOR34_13040</name>
</gene>
<evidence type="ECO:0000256" key="1">
    <source>
        <dbReference type="SAM" id="MobiDB-lite"/>
    </source>
</evidence>
<dbReference type="RefSeq" id="WP_146563273.1">
    <property type="nucleotide sequence ID" value="NZ_SIHJ01000001.1"/>
</dbReference>
<dbReference type="AlphaFoldDB" id="A0A5C5VET0"/>
<organism evidence="3 4">
    <name type="scientific">Posidoniimonas corsicana</name>
    <dbReference type="NCBI Taxonomy" id="1938618"/>
    <lineage>
        <taxon>Bacteria</taxon>
        <taxon>Pseudomonadati</taxon>
        <taxon>Planctomycetota</taxon>
        <taxon>Planctomycetia</taxon>
        <taxon>Pirellulales</taxon>
        <taxon>Lacipirellulaceae</taxon>
        <taxon>Posidoniimonas</taxon>
    </lineage>
</organism>
<dbReference type="EMBL" id="SIHJ01000001">
    <property type="protein sequence ID" value="TWT36399.1"/>
    <property type="molecule type" value="Genomic_DNA"/>
</dbReference>
<evidence type="ECO:0000256" key="2">
    <source>
        <dbReference type="SAM" id="SignalP"/>
    </source>
</evidence>
<keyword evidence="4" id="KW-1185">Reference proteome</keyword>
<keyword evidence="2" id="KW-0732">Signal</keyword>
<dbReference type="OrthoDB" id="9833269at2"/>
<feature type="signal peptide" evidence="2">
    <location>
        <begin position="1"/>
        <end position="26"/>
    </location>
</feature>
<reference evidence="3 4" key="1">
    <citation type="submission" date="2019-02" db="EMBL/GenBank/DDBJ databases">
        <title>Deep-cultivation of Planctomycetes and their phenomic and genomic characterization uncovers novel biology.</title>
        <authorList>
            <person name="Wiegand S."/>
            <person name="Jogler M."/>
            <person name="Boedeker C."/>
            <person name="Pinto D."/>
            <person name="Vollmers J."/>
            <person name="Rivas-Marin E."/>
            <person name="Kohn T."/>
            <person name="Peeters S.H."/>
            <person name="Heuer A."/>
            <person name="Rast P."/>
            <person name="Oberbeckmann S."/>
            <person name="Bunk B."/>
            <person name="Jeske O."/>
            <person name="Meyerdierks A."/>
            <person name="Storesund J.E."/>
            <person name="Kallscheuer N."/>
            <person name="Luecker S."/>
            <person name="Lage O.M."/>
            <person name="Pohl T."/>
            <person name="Merkel B.J."/>
            <person name="Hornburger P."/>
            <person name="Mueller R.-W."/>
            <person name="Bruemmer F."/>
            <person name="Labrenz M."/>
            <person name="Spormann A.M."/>
            <person name="Op Den Camp H."/>
            <person name="Overmann J."/>
            <person name="Amann R."/>
            <person name="Jetten M.S.M."/>
            <person name="Mascher T."/>
            <person name="Medema M.H."/>
            <person name="Devos D.P."/>
            <person name="Kaster A.-K."/>
            <person name="Ovreas L."/>
            <person name="Rohde M."/>
            <person name="Galperin M.Y."/>
            <person name="Jogler C."/>
        </authorList>
    </citation>
    <scope>NUCLEOTIDE SEQUENCE [LARGE SCALE GENOMIC DNA]</scope>
    <source>
        <strain evidence="3 4">KOR34</strain>
    </source>
</reference>
<feature type="chain" id="PRO_5022838335" evidence="2">
    <location>
        <begin position="27"/>
        <end position="310"/>
    </location>
</feature>
<sequence length="310" mass="32432" precursor="true">MPSRVVLLRSLVAAAVLVGVADLANAQCSTCAQTSAGYTPVAQTSYMPVAQTAYMPVSQTVYSPVTTQATTVYRGWYPGMYVRRMLGWGDPAPAAAATYTTAAYQPTYPPSYSVGYAPATYNVGYAPTAYTAGYAAVASATYTTNYRAVTLSPVTTCCEPVVPACATDCASCGGNGCSSCAGGASQAVYQESPSNYGNDSYGGGPTPAPYIDPNAPVATERQKPPVEQEKDAESDEESVLDAEQSNFFHAPPLYAPNAVDRVTRKPAAPVWNAVYKRDTSVRQASATTQQPARAPQHRSLGASGWSSASN</sequence>
<name>A0A5C5VET0_9BACT</name>
<evidence type="ECO:0000313" key="4">
    <source>
        <dbReference type="Proteomes" id="UP000316714"/>
    </source>
</evidence>
<dbReference type="Proteomes" id="UP000316714">
    <property type="component" value="Unassembled WGS sequence"/>
</dbReference>
<feature type="compositionally biased region" description="Polar residues" evidence="1">
    <location>
        <begin position="281"/>
        <end position="291"/>
    </location>
</feature>
<feature type="region of interest" description="Disordered" evidence="1">
    <location>
        <begin position="278"/>
        <end position="310"/>
    </location>
</feature>
<feature type="compositionally biased region" description="Basic and acidic residues" evidence="1">
    <location>
        <begin position="220"/>
        <end position="231"/>
    </location>
</feature>
<proteinExistence type="predicted"/>
<accession>A0A5C5VET0</accession>
<evidence type="ECO:0000313" key="3">
    <source>
        <dbReference type="EMBL" id="TWT36399.1"/>
    </source>
</evidence>
<feature type="region of interest" description="Disordered" evidence="1">
    <location>
        <begin position="195"/>
        <end position="255"/>
    </location>
</feature>